<dbReference type="PANTHER" id="PTHR48083">
    <property type="entry name" value="MEDIUM-CHAIN SPECIFIC ACYL-COA DEHYDROGENASE, MITOCHONDRIAL-RELATED"/>
    <property type="match status" value="1"/>
</dbReference>
<dbReference type="SUPFAM" id="SSF56645">
    <property type="entry name" value="Acyl-CoA dehydrogenase NM domain-like"/>
    <property type="match status" value="1"/>
</dbReference>
<dbReference type="InterPro" id="IPR050741">
    <property type="entry name" value="Acyl-CoA_dehydrogenase"/>
</dbReference>
<dbReference type="PIRSF" id="PIRSF016578">
    <property type="entry name" value="HsaA"/>
    <property type="match status" value="1"/>
</dbReference>
<protein>
    <submittedName>
        <fullName evidence="5">Acyl-CoA dehydrogenase</fullName>
    </submittedName>
</protein>
<evidence type="ECO:0000259" key="3">
    <source>
        <dbReference type="Pfam" id="PF02771"/>
    </source>
</evidence>
<dbReference type="InterPro" id="IPR046373">
    <property type="entry name" value="Acyl-CoA_Oxase/DH_mid-dom_sf"/>
</dbReference>
<dbReference type="RefSeq" id="WP_407698934.1">
    <property type="nucleotide sequence ID" value="NZ_VDEQ01000034.1"/>
</dbReference>
<dbReference type="InterPro" id="IPR036250">
    <property type="entry name" value="AcylCo_DH-like_C"/>
</dbReference>
<feature type="domain" description="Acyl-CoA dehydrogenase/oxidase N-terminal" evidence="3">
    <location>
        <begin position="26"/>
        <end position="88"/>
    </location>
</feature>
<sequence length="394" mass="42097">MLTTGVPTREQLVRRATDLRPLLSGHAAWAEENRRVHDESIEALADAGIFRLRVPARYGGYESDTRTLVEVAAELGRADGSTAWTASVYWIPGWMAGLFPDAVQDEVFTSPDVRVCGTLSPGGMAAPADGGVVVNGQWKFISGALHAHWQIIVAIQPTPEGAPMPVMALVPMADLAIVDDWYTAGLKGTGSVTTVAQNLFVPAERVLPLPVIVQGQGGVSQAGADSPLHRPPLLPVASASSVGAVLGLAKAAADEFFRRLPDRKITYTDYASQSQAPLTHLQVAEATLKTDQAEFHALRLADLVDAKSAENSPWTLRERVQARADLGAVCGLAKEAVDIFQTASGGSSIYSDVPIQRISRDVQAVNLHALMHPNTNNELYGRVLCGLEPNSLYI</sequence>
<dbReference type="Gene3D" id="2.40.110.10">
    <property type="entry name" value="Butyryl-CoA Dehydrogenase, subunit A, domain 2"/>
    <property type="match status" value="1"/>
</dbReference>
<keyword evidence="6" id="KW-1185">Reference proteome</keyword>
<dbReference type="InterPro" id="IPR037069">
    <property type="entry name" value="AcylCoA_DH/ox_N_sf"/>
</dbReference>
<dbReference type="Pfam" id="PF02771">
    <property type="entry name" value="Acyl-CoA_dh_N"/>
    <property type="match status" value="1"/>
</dbReference>
<name>A0ABW9NNG8_9ACTN</name>
<dbReference type="Proteomes" id="UP000460558">
    <property type="component" value="Unassembled WGS sequence"/>
</dbReference>
<dbReference type="InterPro" id="IPR009100">
    <property type="entry name" value="AcylCoA_DH/oxidase_NM_dom_sf"/>
</dbReference>
<evidence type="ECO:0000256" key="2">
    <source>
        <dbReference type="ARBA" id="ARBA00049661"/>
    </source>
</evidence>
<dbReference type="Gene3D" id="1.10.540.10">
    <property type="entry name" value="Acyl-CoA dehydrogenase/oxidase, N-terminal domain"/>
    <property type="match status" value="1"/>
</dbReference>
<dbReference type="InterPro" id="IPR013107">
    <property type="entry name" value="Acyl-CoA_DH_C"/>
</dbReference>
<feature type="domain" description="Acyl-CoA dehydrogenase C-terminal" evidence="4">
    <location>
        <begin position="242"/>
        <end position="372"/>
    </location>
</feature>
<dbReference type="InterPro" id="IPR013786">
    <property type="entry name" value="AcylCoA_DH/ox_N"/>
</dbReference>
<organism evidence="5 6">
    <name type="scientific">Streptomyces katsurahamanus</name>
    <dbReference type="NCBI Taxonomy" id="2577098"/>
    <lineage>
        <taxon>Bacteria</taxon>
        <taxon>Bacillati</taxon>
        <taxon>Actinomycetota</taxon>
        <taxon>Actinomycetes</taxon>
        <taxon>Kitasatosporales</taxon>
        <taxon>Streptomycetaceae</taxon>
        <taxon>Streptomyces</taxon>
    </lineage>
</organism>
<gene>
    <name evidence="5" type="ORF">FFZ77_03855</name>
</gene>
<dbReference type="SUPFAM" id="SSF47203">
    <property type="entry name" value="Acyl-CoA dehydrogenase C-terminal domain-like"/>
    <property type="match status" value="1"/>
</dbReference>
<comment type="caution">
    <text evidence="5">The sequence shown here is derived from an EMBL/GenBank/DDBJ whole genome shotgun (WGS) entry which is preliminary data.</text>
</comment>
<dbReference type="Gene3D" id="1.20.140.10">
    <property type="entry name" value="Butyryl-CoA Dehydrogenase, subunit A, domain 3"/>
    <property type="match status" value="1"/>
</dbReference>
<keyword evidence="1" id="KW-0560">Oxidoreductase</keyword>
<dbReference type="EMBL" id="VDEQ01000034">
    <property type="protein sequence ID" value="MQS34783.1"/>
    <property type="molecule type" value="Genomic_DNA"/>
</dbReference>
<dbReference type="PANTHER" id="PTHR48083:SF19">
    <property type="entry name" value="FLAVIN-DEPENDENT MONOOXYGENASE, OXYGENASE SUBUNIT HSAA"/>
    <property type="match status" value="1"/>
</dbReference>
<reference evidence="5 6" key="1">
    <citation type="submission" date="2019-06" db="EMBL/GenBank/DDBJ databases">
        <title>Comparative genomics and metabolomics analyses of clavulanic acid producing Streptomyces species provides insight into specialized metabolism and evolution of beta-lactam biosynthetic gene clusters.</title>
        <authorList>
            <person name="Moore M.A."/>
            <person name="Cruz-Morales P."/>
            <person name="Barona Gomez F."/>
            <person name="Kapil T."/>
        </authorList>
    </citation>
    <scope>NUCLEOTIDE SEQUENCE [LARGE SCALE GENOMIC DNA]</scope>
    <source>
        <strain evidence="5 6">T-272</strain>
    </source>
</reference>
<proteinExistence type="inferred from homology"/>
<comment type="similarity">
    <text evidence="2">Belongs to the HpaH/HsaA monooxygenase family.</text>
</comment>
<evidence type="ECO:0000313" key="6">
    <source>
        <dbReference type="Proteomes" id="UP000460558"/>
    </source>
</evidence>
<dbReference type="Pfam" id="PF08028">
    <property type="entry name" value="Acyl-CoA_dh_2"/>
    <property type="match status" value="1"/>
</dbReference>
<evidence type="ECO:0000256" key="1">
    <source>
        <dbReference type="ARBA" id="ARBA00023002"/>
    </source>
</evidence>
<evidence type="ECO:0000313" key="5">
    <source>
        <dbReference type="EMBL" id="MQS34783.1"/>
    </source>
</evidence>
<accession>A0ABW9NNG8</accession>
<evidence type="ECO:0000259" key="4">
    <source>
        <dbReference type="Pfam" id="PF08028"/>
    </source>
</evidence>